<accession>A0A4P8IFC0</accession>
<dbReference type="InterPro" id="IPR036271">
    <property type="entry name" value="Tet_transcr_reg_TetR-rel_C_sf"/>
</dbReference>
<keyword evidence="1 2" id="KW-0238">DNA-binding</keyword>
<dbReference type="GO" id="GO:0003677">
    <property type="term" value="F:DNA binding"/>
    <property type="evidence" value="ECO:0007669"/>
    <property type="project" value="UniProtKB-UniRule"/>
</dbReference>
<evidence type="ECO:0000256" key="1">
    <source>
        <dbReference type="ARBA" id="ARBA00023125"/>
    </source>
</evidence>
<dbReference type="InterPro" id="IPR050624">
    <property type="entry name" value="HTH-type_Tx_Regulator"/>
</dbReference>
<dbReference type="PANTHER" id="PTHR43479:SF11">
    <property type="entry name" value="ACREF_ENVCD OPERON REPRESSOR-RELATED"/>
    <property type="match status" value="1"/>
</dbReference>
<feature type="DNA-binding region" description="H-T-H motif" evidence="2">
    <location>
        <begin position="47"/>
        <end position="66"/>
    </location>
</feature>
<dbReference type="InterPro" id="IPR023772">
    <property type="entry name" value="DNA-bd_HTH_TetR-type_CS"/>
</dbReference>
<proteinExistence type="predicted"/>
<dbReference type="EMBL" id="CP040058">
    <property type="protein sequence ID" value="QCP36518.1"/>
    <property type="molecule type" value="Genomic_DNA"/>
</dbReference>
<dbReference type="Proteomes" id="UP000298653">
    <property type="component" value="Chromosome"/>
</dbReference>
<feature type="domain" description="HTH tetR-type" evidence="3">
    <location>
        <begin position="24"/>
        <end position="84"/>
    </location>
</feature>
<dbReference type="Gene3D" id="1.10.357.10">
    <property type="entry name" value="Tetracycline Repressor, domain 2"/>
    <property type="match status" value="1"/>
</dbReference>
<evidence type="ECO:0000259" key="3">
    <source>
        <dbReference type="PROSITE" id="PS50977"/>
    </source>
</evidence>
<dbReference type="AlphaFoldDB" id="A0A4P8IFC0"/>
<reference evidence="4 5" key="1">
    <citation type="submission" date="2019-05" db="EMBL/GenBank/DDBJ databases">
        <title>Complete genome sequencing of Anaerostipes rhamnosivorans.</title>
        <authorList>
            <person name="Bui T.P.N."/>
            <person name="de Vos W.M."/>
        </authorList>
    </citation>
    <scope>NUCLEOTIDE SEQUENCE [LARGE SCALE GENOMIC DNA]</scope>
    <source>
        <strain evidence="4 5">1y2</strain>
    </source>
</reference>
<name>A0A4P8IFC0_9FIRM</name>
<organism evidence="4 5">
    <name type="scientific">Anaerostipes rhamnosivorans</name>
    <dbReference type="NCBI Taxonomy" id="1229621"/>
    <lineage>
        <taxon>Bacteria</taxon>
        <taxon>Bacillati</taxon>
        <taxon>Bacillota</taxon>
        <taxon>Clostridia</taxon>
        <taxon>Lachnospirales</taxon>
        <taxon>Lachnospiraceae</taxon>
        <taxon>Anaerostipes</taxon>
    </lineage>
</organism>
<dbReference type="OrthoDB" id="494991at2"/>
<gene>
    <name evidence="4" type="ORF">AR1Y2_3064</name>
</gene>
<protein>
    <submittedName>
        <fullName evidence="4">Transcriptional regulator, TetR family</fullName>
    </submittedName>
</protein>
<keyword evidence="5" id="KW-1185">Reference proteome</keyword>
<dbReference type="InterPro" id="IPR001647">
    <property type="entry name" value="HTH_TetR"/>
</dbReference>
<dbReference type="PRINTS" id="PR00455">
    <property type="entry name" value="HTHTETR"/>
</dbReference>
<dbReference type="SUPFAM" id="SSF46689">
    <property type="entry name" value="Homeodomain-like"/>
    <property type="match status" value="1"/>
</dbReference>
<dbReference type="InterPro" id="IPR009057">
    <property type="entry name" value="Homeodomain-like_sf"/>
</dbReference>
<sequence>MSKMNSQLEEENGSKLTNRQLQALETKNKIYNAAVTVINEKGFHNTSIEDITSYADVAKGSFYTHFESKEAIVFYTFQQSDEMYNKAFAQIKDEDFLDMMIHFVKISYTEYEKRGKGIIKAIVSSYFTFTDYNFYSKDRDLMKCLNKIIEKGKEQEVLDIHIPTDRYVNLLLSTLVGVEVMWCLDDQGNSLADMIADAVRITTVGMMAKN</sequence>
<evidence type="ECO:0000313" key="5">
    <source>
        <dbReference type="Proteomes" id="UP000298653"/>
    </source>
</evidence>
<dbReference type="PROSITE" id="PS01081">
    <property type="entry name" value="HTH_TETR_1"/>
    <property type="match status" value="1"/>
</dbReference>
<dbReference type="PROSITE" id="PS50977">
    <property type="entry name" value="HTH_TETR_2"/>
    <property type="match status" value="1"/>
</dbReference>
<dbReference type="Pfam" id="PF00440">
    <property type="entry name" value="TetR_N"/>
    <property type="match status" value="1"/>
</dbReference>
<dbReference type="SUPFAM" id="SSF48498">
    <property type="entry name" value="Tetracyclin repressor-like, C-terminal domain"/>
    <property type="match status" value="1"/>
</dbReference>
<evidence type="ECO:0000313" key="4">
    <source>
        <dbReference type="EMBL" id="QCP36518.1"/>
    </source>
</evidence>
<dbReference type="RefSeq" id="WP_137329731.1">
    <property type="nucleotide sequence ID" value="NZ_CP040058.1"/>
</dbReference>
<evidence type="ECO:0000256" key="2">
    <source>
        <dbReference type="PROSITE-ProRule" id="PRU00335"/>
    </source>
</evidence>
<dbReference type="PANTHER" id="PTHR43479">
    <property type="entry name" value="ACREF/ENVCD OPERON REPRESSOR-RELATED"/>
    <property type="match status" value="1"/>
</dbReference>
<dbReference type="KEGG" id="arf:AR1Y2_3064"/>